<keyword evidence="8" id="KW-1133">Transmembrane helix</keyword>
<feature type="transmembrane region" description="Helical" evidence="8">
    <location>
        <begin position="195"/>
        <end position="215"/>
    </location>
</feature>
<dbReference type="EMBL" id="JBHRWW010000011">
    <property type="protein sequence ID" value="MFC3689598.1"/>
    <property type="molecule type" value="Genomic_DNA"/>
</dbReference>
<organism evidence="10 11">
    <name type="scientific">Aquipuribacter hungaricus</name>
    <dbReference type="NCBI Taxonomy" id="545624"/>
    <lineage>
        <taxon>Bacteria</taxon>
        <taxon>Bacillati</taxon>
        <taxon>Actinomycetota</taxon>
        <taxon>Actinomycetes</taxon>
        <taxon>Micrococcales</taxon>
        <taxon>Intrasporangiaceae</taxon>
        <taxon>Aquipuribacter</taxon>
    </lineage>
</organism>
<dbReference type="PANTHER" id="PTHR12992">
    <property type="entry name" value="NUDIX HYDROLASE"/>
    <property type="match status" value="1"/>
</dbReference>
<evidence type="ECO:0000256" key="5">
    <source>
        <dbReference type="ARBA" id="ARBA00022842"/>
    </source>
</evidence>
<dbReference type="Gene3D" id="3.90.79.10">
    <property type="entry name" value="Nucleoside Triphosphate Pyrophosphohydrolase"/>
    <property type="match status" value="1"/>
</dbReference>
<evidence type="ECO:0000256" key="2">
    <source>
        <dbReference type="ARBA" id="ARBA00001946"/>
    </source>
</evidence>
<dbReference type="RefSeq" id="WP_376984110.1">
    <property type="nucleotide sequence ID" value="NZ_JBHRWW010000011.1"/>
</dbReference>
<dbReference type="Proteomes" id="UP001595685">
    <property type="component" value="Unassembled WGS sequence"/>
</dbReference>
<evidence type="ECO:0000256" key="7">
    <source>
        <dbReference type="SAM" id="MobiDB-lite"/>
    </source>
</evidence>
<dbReference type="PROSITE" id="PS51462">
    <property type="entry name" value="NUDIX"/>
    <property type="match status" value="1"/>
</dbReference>
<evidence type="ECO:0000256" key="4">
    <source>
        <dbReference type="ARBA" id="ARBA00022801"/>
    </source>
</evidence>
<evidence type="ECO:0000313" key="11">
    <source>
        <dbReference type="Proteomes" id="UP001595685"/>
    </source>
</evidence>
<dbReference type="Pfam" id="PF00293">
    <property type="entry name" value="NUDIX"/>
    <property type="match status" value="1"/>
</dbReference>
<evidence type="ECO:0000313" key="10">
    <source>
        <dbReference type="EMBL" id="MFC3689598.1"/>
    </source>
</evidence>
<dbReference type="GO" id="GO:0035539">
    <property type="term" value="F:8-oxo-7,8-dihydrodeoxyguanosine triphosphate pyrophosphatase activity"/>
    <property type="evidence" value="ECO:0007669"/>
    <property type="project" value="UniProtKB-EC"/>
</dbReference>
<dbReference type="SUPFAM" id="SSF55811">
    <property type="entry name" value="Nudix"/>
    <property type="match status" value="1"/>
</dbReference>
<keyword evidence="4 10" id="KW-0378">Hydrolase</keyword>
<keyword evidence="5" id="KW-0460">Magnesium</keyword>
<dbReference type="InterPro" id="IPR015797">
    <property type="entry name" value="NUDIX_hydrolase-like_dom_sf"/>
</dbReference>
<dbReference type="PANTHER" id="PTHR12992:SF11">
    <property type="entry name" value="MITOCHONDRIAL COENZYME A DIPHOSPHATASE NUDT8"/>
    <property type="match status" value="1"/>
</dbReference>
<evidence type="ECO:0000256" key="6">
    <source>
        <dbReference type="ARBA" id="ARBA00023211"/>
    </source>
</evidence>
<evidence type="ECO:0000256" key="1">
    <source>
        <dbReference type="ARBA" id="ARBA00001936"/>
    </source>
</evidence>
<keyword evidence="8" id="KW-0812">Transmembrane</keyword>
<dbReference type="InterPro" id="IPR000086">
    <property type="entry name" value="NUDIX_hydrolase_dom"/>
</dbReference>
<keyword evidence="8" id="KW-0472">Membrane</keyword>
<feature type="region of interest" description="Disordered" evidence="7">
    <location>
        <begin position="1"/>
        <end position="34"/>
    </location>
</feature>
<name>A0ABV7WID8_9MICO</name>
<comment type="cofactor">
    <cofactor evidence="2">
        <name>Mg(2+)</name>
        <dbReference type="ChEBI" id="CHEBI:18420"/>
    </cofactor>
</comment>
<evidence type="ECO:0000256" key="3">
    <source>
        <dbReference type="ARBA" id="ARBA00022723"/>
    </source>
</evidence>
<keyword evidence="11" id="KW-1185">Reference proteome</keyword>
<reference evidence="11" key="1">
    <citation type="journal article" date="2019" name="Int. J. Syst. Evol. Microbiol.">
        <title>The Global Catalogue of Microorganisms (GCM) 10K type strain sequencing project: providing services to taxonomists for standard genome sequencing and annotation.</title>
        <authorList>
            <consortium name="The Broad Institute Genomics Platform"/>
            <consortium name="The Broad Institute Genome Sequencing Center for Infectious Disease"/>
            <person name="Wu L."/>
            <person name="Ma J."/>
        </authorList>
    </citation>
    <scope>NUCLEOTIDE SEQUENCE [LARGE SCALE GENOMIC DNA]</scope>
    <source>
        <strain evidence="11">NCAIM B.02333</strain>
    </source>
</reference>
<comment type="caution">
    <text evidence="10">The sequence shown here is derived from an EMBL/GenBank/DDBJ whole genome shotgun (WGS) entry which is preliminary data.</text>
</comment>
<comment type="cofactor">
    <cofactor evidence="1">
        <name>Mn(2+)</name>
        <dbReference type="ChEBI" id="CHEBI:29035"/>
    </cofactor>
</comment>
<dbReference type="InterPro" id="IPR045121">
    <property type="entry name" value="CoAse"/>
</dbReference>
<dbReference type="CDD" id="cd03426">
    <property type="entry name" value="NUDIX_CoAse_Nudt7"/>
    <property type="match status" value="1"/>
</dbReference>
<accession>A0ABV7WID8</accession>
<dbReference type="EC" id="3.6.1.55" evidence="10"/>
<evidence type="ECO:0000256" key="8">
    <source>
        <dbReference type="SAM" id="Phobius"/>
    </source>
</evidence>
<keyword evidence="3" id="KW-0479">Metal-binding</keyword>
<sequence>MSATAGSPDEGRAPRRRQGPDDAPGERPDWLDPWARVVDGRARLPEGWRSSPPGGGAVRRAAVLLLLGEGPAGPDVLLTRRADTLSSHPGQVALPGGRRDPGDVDDAACALREAREEVGVDPSSVTVLGALPPLWVPPSSHQVVPVLGWWHRPGPVGVVDPAEVAAVVRAPVAALVDPASRVGVRYPSGRGSGPGFLVGGLFVWGFTAGLLSWVLDLAGLTQPWDSTPVVDHEGSPLTGDGT</sequence>
<feature type="compositionally biased region" description="Basic and acidic residues" evidence="7">
    <location>
        <begin position="9"/>
        <end position="30"/>
    </location>
</feature>
<keyword evidence="6" id="KW-0464">Manganese</keyword>
<protein>
    <submittedName>
        <fullName evidence="10">NUDIX hydrolase</fullName>
        <ecNumber evidence="10">3.6.1.55</ecNumber>
    </submittedName>
</protein>
<gene>
    <name evidence="10" type="ORF">ACFOLH_14700</name>
</gene>
<evidence type="ECO:0000259" key="9">
    <source>
        <dbReference type="PROSITE" id="PS51462"/>
    </source>
</evidence>
<feature type="domain" description="Nudix hydrolase" evidence="9">
    <location>
        <begin position="57"/>
        <end position="191"/>
    </location>
</feature>
<proteinExistence type="predicted"/>